<dbReference type="GO" id="GO:0016853">
    <property type="term" value="F:isomerase activity"/>
    <property type="evidence" value="ECO:0007669"/>
    <property type="project" value="UniProtKB-KW"/>
</dbReference>
<gene>
    <name evidence="7" type="ORF">GCM10008906_21360</name>
</gene>
<organism evidence="7 8">
    <name type="scientific">Clostridium oceanicum</name>
    <dbReference type="NCBI Taxonomy" id="1543"/>
    <lineage>
        <taxon>Bacteria</taxon>
        <taxon>Bacillati</taxon>
        <taxon>Bacillota</taxon>
        <taxon>Clostridia</taxon>
        <taxon>Eubacteriales</taxon>
        <taxon>Clostridiaceae</taxon>
        <taxon>Clostridium</taxon>
    </lineage>
</organism>
<dbReference type="EMBL" id="BAAACG010000010">
    <property type="protein sequence ID" value="GAA0740891.1"/>
    <property type="molecule type" value="Genomic_DNA"/>
</dbReference>
<dbReference type="InterPro" id="IPR046457">
    <property type="entry name" value="PMI_typeI_cat"/>
</dbReference>
<reference evidence="7 8" key="1">
    <citation type="journal article" date="2019" name="Int. J. Syst. Evol. Microbiol.">
        <title>The Global Catalogue of Microorganisms (GCM) 10K type strain sequencing project: providing services to taxonomists for standard genome sequencing and annotation.</title>
        <authorList>
            <consortium name="The Broad Institute Genomics Platform"/>
            <consortium name="The Broad Institute Genome Sequencing Center for Infectious Disease"/>
            <person name="Wu L."/>
            <person name="Ma J."/>
        </authorList>
    </citation>
    <scope>NUCLEOTIDE SEQUENCE [LARGE SCALE GENOMIC DNA]</scope>
    <source>
        <strain evidence="7 8">JCM 1407</strain>
    </source>
</reference>
<dbReference type="Pfam" id="PF20511">
    <property type="entry name" value="PMI_typeI_cat"/>
    <property type="match status" value="1"/>
</dbReference>
<keyword evidence="2" id="KW-0862">Zinc</keyword>
<dbReference type="RefSeq" id="WP_343761549.1">
    <property type="nucleotide sequence ID" value="NZ_BAAACG010000010.1"/>
</dbReference>
<comment type="caution">
    <text evidence="7">The sequence shown here is derived from an EMBL/GenBank/DDBJ whole genome shotgun (WGS) entry which is preliminary data.</text>
</comment>
<keyword evidence="8" id="KW-1185">Reference proteome</keyword>
<protein>
    <recommendedName>
        <fullName evidence="3">Phosphohexomutase</fullName>
    </recommendedName>
    <alternativeName>
        <fullName evidence="4">Phosphomannose isomerase</fullName>
    </alternativeName>
</protein>
<dbReference type="InterPro" id="IPR014628">
    <property type="entry name" value="Man6P_isomerase_Firm_short"/>
</dbReference>
<evidence type="ECO:0000259" key="5">
    <source>
        <dbReference type="Pfam" id="PF20511"/>
    </source>
</evidence>
<feature type="domain" description="Phosphomannose isomerase type I catalytic" evidence="5">
    <location>
        <begin position="19"/>
        <end position="83"/>
    </location>
</feature>
<proteinExistence type="predicted"/>
<dbReference type="InterPro" id="IPR014710">
    <property type="entry name" value="RmlC-like_jellyroll"/>
</dbReference>
<accession>A0ABN1JJ16</accession>
<evidence type="ECO:0000256" key="3">
    <source>
        <dbReference type="ARBA" id="ARBA00029741"/>
    </source>
</evidence>
<evidence type="ECO:0000259" key="6">
    <source>
        <dbReference type="Pfam" id="PF21621"/>
    </source>
</evidence>
<dbReference type="InterPro" id="IPR051804">
    <property type="entry name" value="Carb_Metab_Reg_Kinase/Isom"/>
</dbReference>
<dbReference type="SUPFAM" id="SSF51182">
    <property type="entry name" value="RmlC-like cupins"/>
    <property type="match status" value="1"/>
</dbReference>
<evidence type="ECO:0000256" key="1">
    <source>
        <dbReference type="ARBA" id="ARBA00022723"/>
    </source>
</evidence>
<dbReference type="InterPro" id="IPR049071">
    <property type="entry name" value="MPI_cupin_dom"/>
</dbReference>
<keyword evidence="7" id="KW-0413">Isomerase</keyword>
<dbReference type="Pfam" id="PF21621">
    <property type="entry name" value="MPI_cupin_dom"/>
    <property type="match status" value="1"/>
</dbReference>
<evidence type="ECO:0000313" key="7">
    <source>
        <dbReference type="EMBL" id="GAA0740891.1"/>
    </source>
</evidence>
<evidence type="ECO:0000256" key="2">
    <source>
        <dbReference type="ARBA" id="ARBA00022833"/>
    </source>
</evidence>
<keyword evidence="1" id="KW-0479">Metal-binding</keyword>
<dbReference type="InterPro" id="IPR011051">
    <property type="entry name" value="RmlC_Cupin_sf"/>
</dbReference>
<evidence type="ECO:0000256" key="4">
    <source>
        <dbReference type="ARBA" id="ARBA00030762"/>
    </source>
</evidence>
<feature type="domain" description="Mannose-6-phosphate isomerase cupin" evidence="6">
    <location>
        <begin position="204"/>
        <end position="273"/>
    </location>
</feature>
<dbReference type="Proteomes" id="UP001501510">
    <property type="component" value="Unassembled WGS sequence"/>
</dbReference>
<sequence>MTKYIYKLSPFLKETIWGWEKWVVSCHPNGPSIVDNGDLKGEALKDVEKFKEVFPILVKIIKADSVLSVQVHPDDEYARIHENSKGKTECWYILEAEKGATLISGIKKGLNKEKLRQIINDGKLEEELEETEVKPGDLIYIPSGTVHAIKGGLKLIEVQQNSDITYRLYDWGRGREEHVEQSLNVIDYTGENKGGKIENFSSLETPYFKVNKIEVKDTYKDSSKDGFNCFVVIDGEGTISCDKNSLKISKEETVYIPQGINYEIKGNLTLLKSNE</sequence>
<name>A0ABN1JJ16_9CLOT</name>
<dbReference type="PANTHER" id="PTHR42742:SF3">
    <property type="entry name" value="FRUCTOKINASE"/>
    <property type="match status" value="1"/>
</dbReference>
<evidence type="ECO:0000313" key="8">
    <source>
        <dbReference type="Proteomes" id="UP001501510"/>
    </source>
</evidence>
<dbReference type="PANTHER" id="PTHR42742">
    <property type="entry name" value="TRANSCRIPTIONAL REPRESSOR MPRA"/>
    <property type="match status" value="1"/>
</dbReference>
<dbReference type="Gene3D" id="2.60.120.10">
    <property type="entry name" value="Jelly Rolls"/>
    <property type="match status" value="2"/>
</dbReference>
<dbReference type="CDD" id="cd07010">
    <property type="entry name" value="cupin_PMI_type_I_N_bac"/>
    <property type="match status" value="1"/>
</dbReference>
<dbReference type="PIRSF" id="PIRSF036894">
    <property type="entry name" value="PMI_Firm_short"/>
    <property type="match status" value="1"/>
</dbReference>